<feature type="transmembrane region" description="Helical" evidence="5">
    <location>
        <begin position="60"/>
        <end position="79"/>
    </location>
</feature>
<dbReference type="InterPro" id="IPR019184">
    <property type="entry name" value="Uncharacterised_TM-17"/>
</dbReference>
<reference evidence="7" key="1">
    <citation type="submission" date="2025-08" db="UniProtKB">
        <authorList>
            <consortium name="RefSeq"/>
        </authorList>
    </citation>
    <scope>IDENTIFICATION</scope>
    <source>
        <strain evidence="7">Airmid</strain>
    </source>
</reference>
<evidence type="ECO:0000313" key="7">
    <source>
        <dbReference type="RefSeq" id="XP_027196294.1"/>
    </source>
</evidence>
<evidence type="ECO:0000256" key="2">
    <source>
        <dbReference type="ARBA" id="ARBA00022692"/>
    </source>
</evidence>
<dbReference type="GO" id="GO:0035869">
    <property type="term" value="C:ciliary transition zone"/>
    <property type="evidence" value="ECO:0007669"/>
    <property type="project" value="TreeGrafter"/>
</dbReference>
<feature type="transmembrane region" description="Helical" evidence="5">
    <location>
        <begin position="20"/>
        <end position="40"/>
    </location>
</feature>
<keyword evidence="2 5" id="KW-0812">Transmembrane</keyword>
<keyword evidence="6" id="KW-1185">Reference proteome</keyword>
<name>A0A6P6XWL1_DERPT</name>
<proteinExistence type="predicted"/>
<dbReference type="Proteomes" id="UP000515146">
    <property type="component" value="Unplaced"/>
</dbReference>
<comment type="subcellular location">
    <subcellularLocation>
        <location evidence="1">Membrane</location>
        <topology evidence="1">Multi-pass membrane protein</topology>
    </subcellularLocation>
</comment>
<dbReference type="KEGG" id="dpte:113790790"/>
<dbReference type="RefSeq" id="XP_027196294.1">
    <property type="nucleotide sequence ID" value="XM_027340493.1"/>
</dbReference>
<evidence type="ECO:0000256" key="4">
    <source>
        <dbReference type="ARBA" id="ARBA00023136"/>
    </source>
</evidence>
<keyword evidence="4 5" id="KW-0472">Membrane</keyword>
<dbReference type="InParanoid" id="A0A6P6XWL1"/>
<gene>
    <name evidence="7" type="primary">LOC113790790</name>
</gene>
<evidence type="ECO:0000256" key="5">
    <source>
        <dbReference type="SAM" id="Phobius"/>
    </source>
</evidence>
<evidence type="ECO:0000313" key="6">
    <source>
        <dbReference type="Proteomes" id="UP000515146"/>
    </source>
</evidence>
<sequence length="149" mass="17886">MSNSKYSMKNSIKSNVQLQILIHFNICLFIFWFLLHIFYYRQIEHQYCQQIFKNDDLYTFLSNASFTLLTIVEFGRLYAGYYGNRLEKIQHLIAFIFLSSTFQLPNHLFRLIVIECWQHYLFIPEIIFNLLLLIMTLAEIIFSDSSTDN</sequence>
<protein>
    <submittedName>
        <fullName evidence="7">Transmembrane protein 17B-like</fullName>
    </submittedName>
</protein>
<dbReference type="GO" id="GO:1905515">
    <property type="term" value="P:non-motile cilium assembly"/>
    <property type="evidence" value="ECO:0007669"/>
    <property type="project" value="TreeGrafter"/>
</dbReference>
<feature type="transmembrane region" description="Helical" evidence="5">
    <location>
        <begin position="121"/>
        <end position="142"/>
    </location>
</feature>
<dbReference type="PANTHER" id="PTHR13531:SF6">
    <property type="entry name" value="TMEM (HUMAN TRANSMEMBRANE PROTEIN) HOMOLOG"/>
    <property type="match status" value="1"/>
</dbReference>
<evidence type="ECO:0000256" key="3">
    <source>
        <dbReference type="ARBA" id="ARBA00022989"/>
    </source>
</evidence>
<dbReference type="OrthoDB" id="6417551at2759"/>
<accession>A0A6P6XWL1</accession>
<dbReference type="AlphaFoldDB" id="A0A6P6XWL1"/>
<keyword evidence="3 5" id="KW-1133">Transmembrane helix</keyword>
<dbReference type="PANTHER" id="PTHR13531">
    <property type="entry name" value="GEO07735P1-RELATED-RELATED"/>
    <property type="match status" value="1"/>
</dbReference>
<evidence type="ECO:0000256" key="1">
    <source>
        <dbReference type="ARBA" id="ARBA00004141"/>
    </source>
</evidence>
<organism evidence="6 7">
    <name type="scientific">Dermatophagoides pteronyssinus</name>
    <name type="common">European house dust mite</name>
    <dbReference type="NCBI Taxonomy" id="6956"/>
    <lineage>
        <taxon>Eukaryota</taxon>
        <taxon>Metazoa</taxon>
        <taxon>Ecdysozoa</taxon>
        <taxon>Arthropoda</taxon>
        <taxon>Chelicerata</taxon>
        <taxon>Arachnida</taxon>
        <taxon>Acari</taxon>
        <taxon>Acariformes</taxon>
        <taxon>Sarcoptiformes</taxon>
        <taxon>Astigmata</taxon>
        <taxon>Psoroptidia</taxon>
        <taxon>Analgoidea</taxon>
        <taxon>Pyroglyphidae</taxon>
        <taxon>Dermatophagoidinae</taxon>
        <taxon>Dermatophagoides</taxon>
    </lineage>
</organism>
<feature type="transmembrane region" description="Helical" evidence="5">
    <location>
        <begin position="91"/>
        <end position="109"/>
    </location>
</feature>
<dbReference type="Pfam" id="PF09799">
    <property type="entry name" value="Transmemb_17"/>
    <property type="match status" value="1"/>
</dbReference>
<dbReference type="GO" id="GO:0016020">
    <property type="term" value="C:membrane"/>
    <property type="evidence" value="ECO:0007669"/>
    <property type="project" value="UniProtKB-SubCell"/>
</dbReference>